<protein>
    <recommendedName>
        <fullName evidence="1">glutathione transferase</fullName>
        <ecNumber evidence="1">2.5.1.18</ecNumber>
    </recommendedName>
</protein>
<reference evidence="6 7" key="1">
    <citation type="journal article" date="2015" name="Genome Biol. Evol.">
        <title>The genome of winter moth (Operophtera brumata) provides a genomic perspective on sexual dimorphism and phenology.</title>
        <authorList>
            <person name="Derks M.F."/>
            <person name="Smit S."/>
            <person name="Salis L."/>
            <person name="Schijlen E."/>
            <person name="Bossers A."/>
            <person name="Mateman C."/>
            <person name="Pijl A.S."/>
            <person name="de Ridder D."/>
            <person name="Groenen M.A."/>
            <person name="Visser M.E."/>
            <person name="Megens H.J."/>
        </authorList>
    </citation>
    <scope>NUCLEOTIDE SEQUENCE [LARGE SCALE GENOMIC DNA]</scope>
    <source>
        <strain evidence="6">WM2013NL</strain>
        <tissue evidence="6">Head and thorax</tissue>
    </source>
</reference>
<organism evidence="6 7">
    <name type="scientific">Operophtera brumata</name>
    <name type="common">Winter moth</name>
    <name type="synonym">Phalaena brumata</name>
    <dbReference type="NCBI Taxonomy" id="104452"/>
    <lineage>
        <taxon>Eukaryota</taxon>
        <taxon>Metazoa</taxon>
        <taxon>Ecdysozoa</taxon>
        <taxon>Arthropoda</taxon>
        <taxon>Hexapoda</taxon>
        <taxon>Insecta</taxon>
        <taxon>Pterygota</taxon>
        <taxon>Neoptera</taxon>
        <taxon>Endopterygota</taxon>
        <taxon>Lepidoptera</taxon>
        <taxon>Glossata</taxon>
        <taxon>Ditrysia</taxon>
        <taxon>Geometroidea</taxon>
        <taxon>Geometridae</taxon>
        <taxon>Larentiinae</taxon>
        <taxon>Operophtera</taxon>
    </lineage>
</organism>
<dbReference type="Gene3D" id="1.20.1050.130">
    <property type="match status" value="1"/>
</dbReference>
<dbReference type="STRING" id="104452.A0A0L7LJZ5"/>
<evidence type="ECO:0000256" key="4">
    <source>
        <dbReference type="ARBA" id="ARBA00047960"/>
    </source>
</evidence>
<keyword evidence="2 6" id="KW-0808">Transferase</keyword>
<sequence length="111" mass="12598">MPVLELNGKQYAQSIALARYFGRKFGLAGANDEEALEIDSIVEFLNDIQAALVFYETDEKLKAAKHEDFTMLQMPDLADTTPVFKRIQQSVLSIPKVKKYVDQMPQSELPF</sequence>
<gene>
    <name evidence="6" type="ORF">OBRU01_07062</name>
</gene>
<evidence type="ECO:0000256" key="3">
    <source>
        <dbReference type="ARBA" id="ARBA00038317"/>
    </source>
</evidence>
<evidence type="ECO:0000313" key="6">
    <source>
        <dbReference type="EMBL" id="KOB75767.1"/>
    </source>
</evidence>
<evidence type="ECO:0000259" key="5">
    <source>
        <dbReference type="PROSITE" id="PS50404"/>
    </source>
</evidence>
<dbReference type="PROSITE" id="PS50404">
    <property type="entry name" value="GST_NTER"/>
    <property type="match status" value="1"/>
</dbReference>
<evidence type="ECO:0000256" key="1">
    <source>
        <dbReference type="ARBA" id="ARBA00012452"/>
    </source>
</evidence>
<accession>A0A0L7LJZ5</accession>
<comment type="catalytic activity">
    <reaction evidence="4">
        <text>RX + glutathione = an S-substituted glutathione + a halide anion + H(+)</text>
        <dbReference type="Rhea" id="RHEA:16437"/>
        <dbReference type="ChEBI" id="CHEBI:15378"/>
        <dbReference type="ChEBI" id="CHEBI:16042"/>
        <dbReference type="ChEBI" id="CHEBI:17792"/>
        <dbReference type="ChEBI" id="CHEBI:57925"/>
        <dbReference type="ChEBI" id="CHEBI:90779"/>
        <dbReference type="EC" id="2.5.1.18"/>
    </reaction>
</comment>
<dbReference type="GO" id="GO:0006749">
    <property type="term" value="P:glutathione metabolic process"/>
    <property type="evidence" value="ECO:0007669"/>
    <property type="project" value="TreeGrafter"/>
</dbReference>
<feature type="domain" description="GST N-terminal" evidence="5">
    <location>
        <begin position="1"/>
        <end position="29"/>
    </location>
</feature>
<dbReference type="EC" id="2.5.1.18" evidence="1"/>
<dbReference type="Proteomes" id="UP000037510">
    <property type="component" value="Unassembled WGS sequence"/>
</dbReference>
<dbReference type="EMBL" id="JTDY01000818">
    <property type="protein sequence ID" value="KOB75767.1"/>
    <property type="molecule type" value="Genomic_DNA"/>
</dbReference>
<dbReference type="PANTHER" id="PTHR11571:SF224">
    <property type="entry name" value="HEMATOPOIETIC PROSTAGLANDIN D SYNTHASE"/>
    <property type="match status" value="1"/>
</dbReference>
<dbReference type="InterPro" id="IPR004045">
    <property type="entry name" value="Glutathione_S-Trfase_N"/>
</dbReference>
<name>A0A0L7LJZ5_OPEBR</name>
<dbReference type="AlphaFoldDB" id="A0A0L7LJZ5"/>
<keyword evidence="7" id="KW-1185">Reference proteome</keyword>
<evidence type="ECO:0000313" key="7">
    <source>
        <dbReference type="Proteomes" id="UP000037510"/>
    </source>
</evidence>
<dbReference type="PANTHER" id="PTHR11571">
    <property type="entry name" value="GLUTATHIONE S-TRANSFERASE"/>
    <property type="match status" value="1"/>
</dbReference>
<dbReference type="InterPro" id="IPR036282">
    <property type="entry name" value="Glutathione-S-Trfase_C_sf"/>
</dbReference>
<dbReference type="SUPFAM" id="SSF47616">
    <property type="entry name" value="GST C-terminal domain-like"/>
    <property type="match status" value="1"/>
</dbReference>
<comment type="similarity">
    <text evidence="3">Belongs to the GST superfamily. Sigma family.</text>
</comment>
<evidence type="ECO:0000256" key="2">
    <source>
        <dbReference type="ARBA" id="ARBA00022679"/>
    </source>
</evidence>
<proteinExistence type="inferred from homology"/>
<dbReference type="InterPro" id="IPR050213">
    <property type="entry name" value="GST_superfamily"/>
</dbReference>
<dbReference type="GO" id="GO:0004364">
    <property type="term" value="F:glutathione transferase activity"/>
    <property type="evidence" value="ECO:0007669"/>
    <property type="project" value="UniProtKB-EC"/>
</dbReference>
<comment type="caution">
    <text evidence="6">The sequence shown here is derived from an EMBL/GenBank/DDBJ whole genome shotgun (WGS) entry which is preliminary data.</text>
</comment>